<dbReference type="Gene3D" id="2.60.40.1610">
    <property type="entry name" value="Domain of unknown function DUF1254"/>
    <property type="match status" value="1"/>
</dbReference>
<keyword evidence="5" id="KW-1185">Reference proteome</keyword>
<dbReference type="InterPro" id="IPR010679">
    <property type="entry name" value="DUF1254"/>
</dbReference>
<dbReference type="Proteomes" id="UP001258994">
    <property type="component" value="Chromosome"/>
</dbReference>
<evidence type="ECO:0000259" key="2">
    <source>
        <dbReference type="Pfam" id="PF06742"/>
    </source>
</evidence>
<dbReference type="RefSeq" id="WP_348392942.1">
    <property type="nucleotide sequence ID" value="NZ_CP134145.1"/>
</dbReference>
<proteinExistence type="predicted"/>
<gene>
    <name evidence="4" type="ORF">RGQ13_07535</name>
</gene>
<dbReference type="EMBL" id="CP134145">
    <property type="protein sequence ID" value="WNC73832.1"/>
    <property type="molecule type" value="Genomic_DNA"/>
</dbReference>
<reference evidence="5" key="1">
    <citation type="submission" date="2023-09" db="EMBL/GenBank/DDBJ databases">
        <authorList>
            <person name="Li S."/>
            <person name="Li X."/>
            <person name="Zhang C."/>
            <person name="Zhao Z."/>
        </authorList>
    </citation>
    <scope>NUCLEOTIDE SEQUENCE [LARGE SCALE GENOMIC DNA]</scope>
    <source>
        <strain evidence="5">SQ149</strain>
    </source>
</reference>
<evidence type="ECO:0000313" key="5">
    <source>
        <dbReference type="Proteomes" id="UP001258994"/>
    </source>
</evidence>
<feature type="chain" id="PRO_5046488061" evidence="1">
    <location>
        <begin position="23"/>
        <end position="508"/>
    </location>
</feature>
<dbReference type="InterPro" id="IPR037049">
    <property type="entry name" value="DUF1214_C_sf"/>
</dbReference>
<evidence type="ECO:0000256" key="1">
    <source>
        <dbReference type="SAM" id="SignalP"/>
    </source>
</evidence>
<dbReference type="Gene3D" id="2.60.120.600">
    <property type="entry name" value="Domain of unknown function DUF1214, C-terminal domain"/>
    <property type="match status" value="1"/>
</dbReference>
<feature type="signal peptide" evidence="1">
    <location>
        <begin position="1"/>
        <end position="22"/>
    </location>
</feature>
<dbReference type="Pfam" id="PF06742">
    <property type="entry name" value="DUF1214"/>
    <property type="match status" value="1"/>
</dbReference>
<evidence type="ECO:0000313" key="4">
    <source>
        <dbReference type="EMBL" id="WNC73832.1"/>
    </source>
</evidence>
<feature type="domain" description="DUF1214" evidence="2">
    <location>
        <begin position="388"/>
        <end position="491"/>
    </location>
</feature>
<organism evidence="4 5">
    <name type="scientific">Thalassotalea psychrophila</name>
    <dbReference type="NCBI Taxonomy" id="3065647"/>
    <lineage>
        <taxon>Bacteria</taxon>
        <taxon>Pseudomonadati</taxon>
        <taxon>Pseudomonadota</taxon>
        <taxon>Gammaproteobacteria</taxon>
        <taxon>Alteromonadales</taxon>
        <taxon>Colwelliaceae</taxon>
        <taxon>Thalassotalea</taxon>
    </lineage>
</organism>
<name>A0ABY9TYZ4_9GAMM</name>
<dbReference type="InterPro" id="IPR037050">
    <property type="entry name" value="DUF1254_sf"/>
</dbReference>
<dbReference type="Gene3D" id="1.10.3360.10">
    <property type="entry name" value="VPA0735-like domain"/>
    <property type="match status" value="1"/>
</dbReference>
<dbReference type="PANTHER" id="PTHR36509">
    <property type="entry name" value="BLL3101 PROTEIN"/>
    <property type="match status" value="1"/>
</dbReference>
<dbReference type="Pfam" id="PF06863">
    <property type="entry name" value="DUF1254"/>
    <property type="match status" value="1"/>
</dbReference>
<sequence>MKKLRLLSAVVLGLGISSVVAAAEYEAKVPKQITTPDIVETQTLGKLTFTDGIPDKETQIKAREDLFMTRAKTAFLNGIPAASTEAIFEGLQNAGVKTNAIGITENNLDARQLWLTPNTTSYYAFSPLLVEEPTFIEVPAGVLGFIDDAYMQYVTDVGALGEEQGKGATYLIVPKGWKGKLPKGDHFIRYAKTKTNWFLIRGLSIKGMTPEQVIANMKKTNIYTVSEGKNKETFTNLSGKDMNTIHANNYEFYEEMNRLVQREDVGALGDDLTGTLASIGIVKGKEFSPTNREKELLAESAAIANAQARTLAFFPTDQGIYKWGGDNLWDFPFGHKNHDFKVNGTVIQDDRTRFHYIATGITPAMVNKGGIVKTAAGDIDMLGKGSDYIHTARDENGDALTGDHVYEITVPAGEFSGAFWSFMPYSGQTRSGLETDSKKIGINSLKEGLEINKDGSVTIIFSAIKPKHTDNWVQTVKGKSFNILFRNYSPLKSWFDGSWELGNFKKIN</sequence>
<protein>
    <submittedName>
        <fullName evidence="4">DUF1214 domain-containing protein</fullName>
    </submittedName>
</protein>
<dbReference type="InterPro" id="IPR010621">
    <property type="entry name" value="DUF1214"/>
</dbReference>
<dbReference type="PANTHER" id="PTHR36509:SF3">
    <property type="entry name" value="SIGNAL PEPTIDE PROTEIN"/>
    <property type="match status" value="1"/>
</dbReference>
<keyword evidence="1" id="KW-0732">Signal</keyword>
<dbReference type="SUPFAM" id="SSF160935">
    <property type="entry name" value="VPA0735-like"/>
    <property type="match status" value="1"/>
</dbReference>
<feature type="domain" description="DUF1254" evidence="3">
    <location>
        <begin position="99"/>
        <end position="204"/>
    </location>
</feature>
<evidence type="ECO:0000259" key="3">
    <source>
        <dbReference type="Pfam" id="PF06863"/>
    </source>
</evidence>
<accession>A0ABY9TYZ4</accession>